<feature type="chain" id="PRO_5035278247" description="POTRA domain-containing protein" evidence="10">
    <location>
        <begin position="31"/>
        <end position="591"/>
    </location>
</feature>
<dbReference type="Gene3D" id="3.10.20.310">
    <property type="entry name" value="membrane protein fhac"/>
    <property type="match status" value="1"/>
</dbReference>
<keyword evidence="8" id="KW-0998">Cell outer membrane</keyword>
<protein>
    <recommendedName>
        <fullName evidence="11">POTRA domain-containing protein</fullName>
    </recommendedName>
</protein>
<proteinExistence type="inferred from homology"/>
<dbReference type="InterPro" id="IPR005565">
    <property type="entry name" value="Hemolysn_activator_HlyB_C"/>
</dbReference>
<feature type="signal peptide" evidence="10">
    <location>
        <begin position="1"/>
        <end position="30"/>
    </location>
</feature>
<organism evidence="12 13">
    <name type="scientific">Aliidongia dinghuensis</name>
    <dbReference type="NCBI Taxonomy" id="1867774"/>
    <lineage>
        <taxon>Bacteria</taxon>
        <taxon>Pseudomonadati</taxon>
        <taxon>Pseudomonadota</taxon>
        <taxon>Alphaproteobacteria</taxon>
        <taxon>Rhodospirillales</taxon>
        <taxon>Dongiaceae</taxon>
        <taxon>Aliidongia</taxon>
    </lineage>
</organism>
<comment type="caution">
    <text evidence="12">The sequence shown here is derived from an EMBL/GenBank/DDBJ whole genome shotgun (WGS) entry which is preliminary data.</text>
</comment>
<dbReference type="PROSITE" id="PS51779">
    <property type="entry name" value="POTRA"/>
    <property type="match status" value="1"/>
</dbReference>
<dbReference type="GO" id="GO:0008320">
    <property type="term" value="F:protein transmembrane transporter activity"/>
    <property type="evidence" value="ECO:0007669"/>
    <property type="project" value="TreeGrafter"/>
</dbReference>
<dbReference type="EMBL" id="BMJQ01000003">
    <property type="protein sequence ID" value="GGF11106.1"/>
    <property type="molecule type" value="Genomic_DNA"/>
</dbReference>
<keyword evidence="7" id="KW-0472">Membrane</keyword>
<name>A0A8J2YSC1_9PROT</name>
<comment type="subcellular location">
    <subcellularLocation>
        <location evidence="1">Cell outer membrane</location>
    </subcellularLocation>
</comment>
<dbReference type="InterPro" id="IPR013686">
    <property type="entry name" value="Polypept-transport_assoc_ShlB"/>
</dbReference>
<keyword evidence="13" id="KW-1185">Reference proteome</keyword>
<keyword evidence="5" id="KW-0812">Transmembrane</keyword>
<dbReference type="GO" id="GO:0009279">
    <property type="term" value="C:cell outer membrane"/>
    <property type="evidence" value="ECO:0007669"/>
    <property type="project" value="UniProtKB-SubCell"/>
</dbReference>
<feature type="compositionally biased region" description="Pro residues" evidence="9">
    <location>
        <begin position="37"/>
        <end position="49"/>
    </location>
</feature>
<evidence type="ECO:0000256" key="9">
    <source>
        <dbReference type="SAM" id="MobiDB-lite"/>
    </source>
</evidence>
<gene>
    <name evidence="12" type="ORF">GCM10011611_15940</name>
</gene>
<feature type="domain" description="POTRA" evidence="11">
    <location>
        <begin position="82"/>
        <end position="158"/>
    </location>
</feature>
<keyword evidence="6" id="KW-0653">Protein transport</keyword>
<feature type="region of interest" description="Disordered" evidence="9">
    <location>
        <begin position="36"/>
        <end position="59"/>
    </location>
</feature>
<dbReference type="InterPro" id="IPR034746">
    <property type="entry name" value="POTRA"/>
</dbReference>
<dbReference type="Proteomes" id="UP000646365">
    <property type="component" value="Unassembled WGS sequence"/>
</dbReference>
<dbReference type="PANTHER" id="PTHR34597">
    <property type="entry name" value="SLR1661 PROTEIN"/>
    <property type="match status" value="1"/>
</dbReference>
<sequence>MRWTARVGRAAGRFGLAAICASATITVAEAQTAPARPQIPPGLVAPPSSPVEKNQPPSTPTIVPPLVTPPSEEAIPEGGQIVTVHAIELDGNTRYSNEELAQDYGSILNKPTPVGEIAEAVNRVQLHYRNDGYFLSAARGRFTRDKEGVTLHIHVTEGYISAVKIDGETEGGAVKVYDFLSNLLDYRPINIADMERYLLLAQNVPGMSVRAVLRPAGGESGAVELIAQVARKPFDLLASLDNRGPGTAGPVQLLVSGGANSFTSAGERVQVDLFNTPFNVEQVFGEVSAQWFVGADGLLIRTYGGYGVNEPGRDLGAERYKGRLDLAGVAARYPLIRTRPLSLDVSAALDVFRSTIDLANGSGPRTRQSTSSIRVARAGFDLSTQDTLWGLVPPAANSFDIKFHQGFNGATNEQFPARPGVDNNFQKFTAEVVRLQELFSLDAYRFALKLAADAQWSHDILPPSEKLFLGGSAYGRGFFSGEVTGDRAVIGTVELQANTTWSSFLGWAGLSSDDLPLRYYGFYDAGTIWDREPGALRGRMESVGLGVEAAITPEVTALLEGVNRFTLRPTESFAANRETSQAVFFQVRFQY</sequence>
<accession>A0A8J2YSC1</accession>
<evidence type="ECO:0000313" key="13">
    <source>
        <dbReference type="Proteomes" id="UP000646365"/>
    </source>
</evidence>
<evidence type="ECO:0000256" key="10">
    <source>
        <dbReference type="SAM" id="SignalP"/>
    </source>
</evidence>
<evidence type="ECO:0000256" key="7">
    <source>
        <dbReference type="ARBA" id="ARBA00023136"/>
    </source>
</evidence>
<keyword evidence="10" id="KW-0732">Signal</keyword>
<dbReference type="PANTHER" id="PTHR34597:SF6">
    <property type="entry name" value="BLR6126 PROTEIN"/>
    <property type="match status" value="1"/>
</dbReference>
<evidence type="ECO:0000313" key="12">
    <source>
        <dbReference type="EMBL" id="GGF11106.1"/>
    </source>
</evidence>
<evidence type="ECO:0000256" key="8">
    <source>
        <dbReference type="ARBA" id="ARBA00023237"/>
    </source>
</evidence>
<evidence type="ECO:0000256" key="3">
    <source>
        <dbReference type="ARBA" id="ARBA00022448"/>
    </source>
</evidence>
<keyword evidence="3" id="KW-0813">Transport</keyword>
<comment type="similarity">
    <text evidence="2">Belongs to the TPS (TC 1.B.20) family.</text>
</comment>
<reference evidence="12" key="2">
    <citation type="submission" date="2020-09" db="EMBL/GenBank/DDBJ databases">
        <authorList>
            <person name="Sun Q."/>
            <person name="Zhou Y."/>
        </authorList>
    </citation>
    <scope>NUCLEOTIDE SEQUENCE</scope>
    <source>
        <strain evidence="12">CGMCC 1.15725</strain>
    </source>
</reference>
<dbReference type="Pfam" id="PF03865">
    <property type="entry name" value="ShlB"/>
    <property type="match status" value="1"/>
</dbReference>
<evidence type="ECO:0000256" key="2">
    <source>
        <dbReference type="ARBA" id="ARBA00009055"/>
    </source>
</evidence>
<evidence type="ECO:0000259" key="11">
    <source>
        <dbReference type="PROSITE" id="PS51779"/>
    </source>
</evidence>
<dbReference type="Gene3D" id="2.40.160.50">
    <property type="entry name" value="membrane protein fhac: a member of the omp85/tpsb transporter family"/>
    <property type="match status" value="1"/>
</dbReference>
<evidence type="ECO:0000256" key="1">
    <source>
        <dbReference type="ARBA" id="ARBA00004442"/>
    </source>
</evidence>
<dbReference type="GO" id="GO:0098046">
    <property type="term" value="C:type V protein secretion system complex"/>
    <property type="evidence" value="ECO:0007669"/>
    <property type="project" value="TreeGrafter"/>
</dbReference>
<keyword evidence="4" id="KW-1134">Transmembrane beta strand</keyword>
<dbReference type="AlphaFoldDB" id="A0A8J2YSC1"/>
<dbReference type="GO" id="GO:0046819">
    <property type="term" value="P:protein secretion by the type V secretion system"/>
    <property type="evidence" value="ECO:0007669"/>
    <property type="project" value="TreeGrafter"/>
</dbReference>
<evidence type="ECO:0000256" key="6">
    <source>
        <dbReference type="ARBA" id="ARBA00022927"/>
    </source>
</evidence>
<evidence type="ECO:0000256" key="5">
    <source>
        <dbReference type="ARBA" id="ARBA00022692"/>
    </source>
</evidence>
<evidence type="ECO:0000256" key="4">
    <source>
        <dbReference type="ARBA" id="ARBA00022452"/>
    </source>
</evidence>
<reference evidence="12" key="1">
    <citation type="journal article" date="2014" name="Int. J. Syst. Evol. Microbiol.">
        <title>Complete genome sequence of Corynebacterium casei LMG S-19264T (=DSM 44701T), isolated from a smear-ripened cheese.</title>
        <authorList>
            <consortium name="US DOE Joint Genome Institute (JGI-PGF)"/>
            <person name="Walter F."/>
            <person name="Albersmeier A."/>
            <person name="Kalinowski J."/>
            <person name="Ruckert C."/>
        </authorList>
    </citation>
    <scope>NUCLEOTIDE SEQUENCE</scope>
    <source>
        <strain evidence="12">CGMCC 1.15725</strain>
    </source>
</reference>
<dbReference type="InterPro" id="IPR051544">
    <property type="entry name" value="TPS_OM_transporter"/>
</dbReference>
<dbReference type="Pfam" id="PF08479">
    <property type="entry name" value="POTRA_2"/>
    <property type="match status" value="1"/>
</dbReference>